<dbReference type="EMBL" id="LR778114">
    <property type="protein sequence ID" value="CAB1128957.1"/>
    <property type="molecule type" value="Genomic_DNA"/>
</dbReference>
<dbReference type="AlphaFoldDB" id="A0A6F8ZH07"/>
<dbReference type="KEGG" id="hfv:R50_1451"/>
<dbReference type="Proteomes" id="UP000503399">
    <property type="component" value="Chromosome"/>
</dbReference>
<protein>
    <submittedName>
        <fullName evidence="1">Uncharacterized protein</fullName>
    </submittedName>
</protein>
<name>A0A6F8ZH07_9FIRM</name>
<proteinExistence type="predicted"/>
<gene>
    <name evidence="1" type="ORF">R50_1451</name>
</gene>
<reference evidence="1 2" key="1">
    <citation type="submission" date="2020-02" db="EMBL/GenBank/DDBJ databases">
        <authorList>
            <person name="Hogendoorn C."/>
        </authorList>
    </citation>
    <scope>NUCLEOTIDE SEQUENCE [LARGE SCALE GENOMIC DNA]</scope>
    <source>
        <strain evidence="1">R501</strain>
    </source>
</reference>
<organism evidence="1 2">
    <name type="scientific">Candidatus Hydrogenisulfobacillus filiaventi</name>
    <dbReference type="NCBI Taxonomy" id="2707344"/>
    <lineage>
        <taxon>Bacteria</taxon>
        <taxon>Bacillati</taxon>
        <taxon>Bacillota</taxon>
        <taxon>Clostridia</taxon>
        <taxon>Eubacteriales</taxon>
        <taxon>Clostridiales Family XVII. Incertae Sedis</taxon>
        <taxon>Candidatus Hydrogenisulfobacillus</taxon>
    </lineage>
</organism>
<evidence type="ECO:0000313" key="1">
    <source>
        <dbReference type="EMBL" id="CAB1128957.1"/>
    </source>
</evidence>
<sequence length="61" mass="6507">MRRMGSVLTGAAVLGAVVAGVWAARRSPAVRNLGRWGLTAGPEVWRWLRAGGRWLAHAGRG</sequence>
<evidence type="ECO:0000313" key="2">
    <source>
        <dbReference type="Proteomes" id="UP000503399"/>
    </source>
</evidence>
<accession>A0A6F8ZH07</accession>
<keyword evidence="2" id="KW-1185">Reference proteome</keyword>